<feature type="transmembrane region" description="Helical" evidence="2">
    <location>
        <begin position="12"/>
        <end position="32"/>
    </location>
</feature>
<name>W9GA92_9MICO</name>
<keyword evidence="2" id="KW-0812">Transmembrane</keyword>
<reference evidence="3 4" key="1">
    <citation type="submission" date="2013-08" db="EMBL/GenBank/DDBJ databases">
        <title>Intrasporangium oryzae NRRL B-24470.</title>
        <authorList>
            <person name="Liu H."/>
            <person name="Wang G."/>
        </authorList>
    </citation>
    <scope>NUCLEOTIDE SEQUENCE [LARGE SCALE GENOMIC DNA]</scope>
    <source>
        <strain evidence="3 4">NRRL B-24470</strain>
    </source>
</reference>
<gene>
    <name evidence="3" type="ORF">N865_07690</name>
</gene>
<keyword evidence="2" id="KW-0472">Membrane</keyword>
<evidence type="ECO:0000256" key="1">
    <source>
        <dbReference type="SAM" id="MobiDB-lite"/>
    </source>
</evidence>
<feature type="transmembrane region" description="Helical" evidence="2">
    <location>
        <begin position="229"/>
        <end position="248"/>
    </location>
</feature>
<organism evidence="3 4">
    <name type="scientific">Intrasporangium oryzae NRRL B-24470</name>
    <dbReference type="NCBI Taxonomy" id="1386089"/>
    <lineage>
        <taxon>Bacteria</taxon>
        <taxon>Bacillati</taxon>
        <taxon>Actinomycetota</taxon>
        <taxon>Actinomycetes</taxon>
        <taxon>Micrococcales</taxon>
        <taxon>Intrasporangiaceae</taxon>
        <taxon>Intrasporangium</taxon>
    </lineage>
</organism>
<dbReference type="AlphaFoldDB" id="W9GA92"/>
<dbReference type="STRING" id="1386089.N865_07690"/>
<evidence type="ECO:0000256" key="2">
    <source>
        <dbReference type="SAM" id="Phobius"/>
    </source>
</evidence>
<keyword evidence="4" id="KW-1185">Reference proteome</keyword>
<keyword evidence="2" id="KW-1133">Transmembrane helix</keyword>
<feature type="region of interest" description="Disordered" evidence="1">
    <location>
        <begin position="411"/>
        <end position="450"/>
    </location>
</feature>
<dbReference type="RefSeq" id="WP_034805044.1">
    <property type="nucleotide sequence ID" value="NZ_AWSA01000018.1"/>
</dbReference>
<dbReference type="PANTHER" id="PTHR32309">
    <property type="entry name" value="TYROSINE-PROTEIN KINASE"/>
    <property type="match status" value="1"/>
</dbReference>
<dbReference type="eggNOG" id="ENOG5033522">
    <property type="taxonomic scope" value="Bacteria"/>
</dbReference>
<protein>
    <recommendedName>
        <fullName evidence="5">Polysaccharide chain length determinant N-terminal domain-containing protein</fullName>
    </recommendedName>
</protein>
<dbReference type="PANTHER" id="PTHR32309:SF31">
    <property type="entry name" value="CAPSULAR EXOPOLYSACCHARIDE FAMILY"/>
    <property type="match status" value="1"/>
</dbReference>
<sequence length="450" mass="47476">MRIDEAFRRVVGGYWWLIGLLVLLPVIAAASYGSHQAPRYQAVARLQMSGGLASTNVQADAATQWLQGVVTSPNLVQKAMVAGGLTGDPTAFALESVAVNRIGVSTVNEVSVVTDSPDRSVVVASSLVDQAMSMANGTRESDATKMDALNKEIAQVTASRDALIKELATAKPGPVLSLQARIASMEPILADLLRQRSDLALASSSRSSIGLIDQARALPDPVGIGVPQMVALAALAGLLLGLGVAALLEAVRPRVRGRSWVAAELGAPLLGHLPTTDLTSRAAARAVSEFGASLAMIARRFRGQSLLLLPVEPRDRAWCGRAAEELSTLTGIQIDHRLSDAPEIVGLHGADSEEESPVVVALARTVVSQRRLEDFAARSAAMGWPVVGVLTFRRRWSNRVSIRWPVTTRDTAAAGKGSGSRDSATLNAPTHASDSLETGAITRPKARRIP</sequence>
<dbReference type="OrthoDB" id="4858934at2"/>
<evidence type="ECO:0000313" key="3">
    <source>
        <dbReference type="EMBL" id="EWT01758.1"/>
    </source>
</evidence>
<dbReference type="InterPro" id="IPR050445">
    <property type="entry name" value="Bact_polysacc_biosynth/exp"/>
</dbReference>
<evidence type="ECO:0008006" key="5">
    <source>
        <dbReference type="Google" id="ProtNLM"/>
    </source>
</evidence>
<dbReference type="Proteomes" id="UP000019489">
    <property type="component" value="Unassembled WGS sequence"/>
</dbReference>
<feature type="compositionally biased region" description="Polar residues" evidence="1">
    <location>
        <begin position="420"/>
        <end position="436"/>
    </location>
</feature>
<dbReference type="EMBL" id="AWSA01000018">
    <property type="protein sequence ID" value="EWT01758.1"/>
    <property type="molecule type" value="Genomic_DNA"/>
</dbReference>
<comment type="caution">
    <text evidence="3">The sequence shown here is derived from an EMBL/GenBank/DDBJ whole genome shotgun (WGS) entry which is preliminary data.</text>
</comment>
<accession>W9GA92</accession>
<evidence type="ECO:0000313" key="4">
    <source>
        <dbReference type="Proteomes" id="UP000019489"/>
    </source>
</evidence>
<proteinExistence type="predicted"/>